<dbReference type="AlphaFoldDB" id="A0AAV4N263"/>
<accession>A0AAV4N263</accession>
<reference evidence="1 2" key="1">
    <citation type="submission" date="2021-06" db="EMBL/GenBank/DDBJ databases">
        <title>Caerostris darwini draft genome.</title>
        <authorList>
            <person name="Kono N."/>
            <person name="Arakawa K."/>
        </authorList>
    </citation>
    <scope>NUCLEOTIDE SEQUENCE [LARGE SCALE GENOMIC DNA]</scope>
</reference>
<evidence type="ECO:0000313" key="1">
    <source>
        <dbReference type="EMBL" id="GIX78093.1"/>
    </source>
</evidence>
<sequence length="89" mass="10156">MGHRLSIISAFWNTFPRAHRHGALFLVRAHLLRKSHLLFHKDRLIKRKDCKSFTLRHGFEAAGRNGPFTANLPDPLAAFFLPPSPSERG</sequence>
<organism evidence="1 2">
    <name type="scientific">Caerostris darwini</name>
    <dbReference type="NCBI Taxonomy" id="1538125"/>
    <lineage>
        <taxon>Eukaryota</taxon>
        <taxon>Metazoa</taxon>
        <taxon>Ecdysozoa</taxon>
        <taxon>Arthropoda</taxon>
        <taxon>Chelicerata</taxon>
        <taxon>Arachnida</taxon>
        <taxon>Araneae</taxon>
        <taxon>Araneomorphae</taxon>
        <taxon>Entelegynae</taxon>
        <taxon>Araneoidea</taxon>
        <taxon>Araneidae</taxon>
        <taxon>Caerostris</taxon>
    </lineage>
</organism>
<protein>
    <submittedName>
        <fullName evidence="1">Uncharacterized protein</fullName>
    </submittedName>
</protein>
<gene>
    <name evidence="1" type="ORF">CDAR_508461</name>
</gene>
<evidence type="ECO:0000313" key="2">
    <source>
        <dbReference type="Proteomes" id="UP001054837"/>
    </source>
</evidence>
<dbReference type="Proteomes" id="UP001054837">
    <property type="component" value="Unassembled WGS sequence"/>
</dbReference>
<keyword evidence="2" id="KW-1185">Reference proteome</keyword>
<name>A0AAV4N263_9ARAC</name>
<dbReference type="EMBL" id="BPLQ01001079">
    <property type="protein sequence ID" value="GIX78093.1"/>
    <property type="molecule type" value="Genomic_DNA"/>
</dbReference>
<proteinExistence type="predicted"/>
<comment type="caution">
    <text evidence="1">The sequence shown here is derived from an EMBL/GenBank/DDBJ whole genome shotgun (WGS) entry which is preliminary data.</text>
</comment>